<comment type="caution">
    <text evidence="4">The sequence shown here is derived from an EMBL/GenBank/DDBJ whole genome shotgun (WGS) entry which is preliminary data.</text>
</comment>
<dbReference type="InterPro" id="IPR049337">
    <property type="entry name" value="TOR1A_C"/>
</dbReference>
<evidence type="ECO:0000256" key="2">
    <source>
        <dbReference type="SAM" id="Phobius"/>
    </source>
</evidence>
<dbReference type="GO" id="GO:0016887">
    <property type="term" value="F:ATP hydrolysis activity"/>
    <property type="evidence" value="ECO:0007669"/>
    <property type="project" value="InterPro"/>
</dbReference>
<evidence type="ECO:0000313" key="4">
    <source>
        <dbReference type="EMBL" id="OXU18616.1"/>
    </source>
</evidence>
<keyword evidence="2" id="KW-0472">Membrane</keyword>
<feature type="non-terminal residue" evidence="4">
    <location>
        <position position="1"/>
    </location>
</feature>
<dbReference type="STRING" id="543379.A0A232EJT7"/>
<dbReference type="GO" id="GO:0012505">
    <property type="term" value="C:endomembrane system"/>
    <property type="evidence" value="ECO:0007669"/>
    <property type="project" value="UniProtKB-ARBA"/>
</dbReference>
<feature type="domain" description="Torsin-1A C-terminal" evidence="3">
    <location>
        <begin position="296"/>
        <end position="350"/>
    </location>
</feature>
<reference evidence="4 5" key="1">
    <citation type="journal article" date="2017" name="Curr. Biol.">
        <title>The Evolution of Venom by Co-option of Single-Copy Genes.</title>
        <authorList>
            <person name="Martinson E.O."/>
            <person name="Mrinalini"/>
            <person name="Kelkar Y.D."/>
            <person name="Chang C.H."/>
            <person name="Werren J.H."/>
        </authorList>
    </citation>
    <scope>NUCLEOTIDE SEQUENCE [LARGE SCALE GENOMIC DNA]</scope>
    <source>
        <strain evidence="4 5">Alberta</strain>
        <tissue evidence="4">Whole body</tissue>
    </source>
</reference>
<dbReference type="InterPro" id="IPR010448">
    <property type="entry name" value="Torsin"/>
</dbReference>
<dbReference type="Pfam" id="PF21376">
    <property type="entry name" value="TOR1A_C"/>
    <property type="match status" value="1"/>
</dbReference>
<dbReference type="SUPFAM" id="SSF52540">
    <property type="entry name" value="P-loop containing nucleoside triphosphate hydrolases"/>
    <property type="match status" value="1"/>
</dbReference>
<dbReference type="Proteomes" id="UP000215335">
    <property type="component" value="Unassembled WGS sequence"/>
</dbReference>
<dbReference type="GO" id="GO:0005737">
    <property type="term" value="C:cytoplasm"/>
    <property type="evidence" value="ECO:0007669"/>
    <property type="project" value="UniProtKB-ARBA"/>
</dbReference>
<sequence>QKAFSRIKILDFGACASVGGAVDDASVLEDYMSSFKLRIRMGHYIILIILSTLCSFTHGGLFDNVISWYCDIYECCDNKRVPYNLPKLKSMISMRLQGQHIVENVVFNAINSHMKKSKKPLVMSFHGANGVGKTYVSWMIAKAFFKKGENSRFFHFYYGLQNFPNKEKVLEYQTQLKSDIEAALHSCERSMFVFDGVDQMPSQLLDALMPFIDCPNCAGKLEKNKSIFIFLTNTGSSAIEKQLLRKINDGINRENTTLQDFEKLIIDAAHNHSGGLFESLLIDSQAIDFYIPFLPLERRHVKYCIREALEEIVETPKLVTPDLVEKVFEELRFGPEPEALFSNSGCKRVALIAGRLAAMKYTKFDYFNEEDNHRSEL</sequence>
<dbReference type="PANTHER" id="PTHR10760">
    <property type="entry name" value="TORSIN"/>
    <property type="match status" value="1"/>
</dbReference>
<dbReference type="Gene3D" id="3.40.50.300">
    <property type="entry name" value="P-loop containing nucleotide triphosphate hydrolases"/>
    <property type="match status" value="1"/>
</dbReference>
<dbReference type="Pfam" id="PF06309">
    <property type="entry name" value="Torsin"/>
    <property type="match status" value="1"/>
</dbReference>
<accession>A0A232EJT7</accession>
<feature type="transmembrane region" description="Helical" evidence="2">
    <location>
        <begin position="41"/>
        <end position="62"/>
    </location>
</feature>
<protein>
    <recommendedName>
        <fullName evidence="3">Torsin-1A C-terminal domain-containing protein</fullName>
    </recommendedName>
</protein>
<keyword evidence="2" id="KW-0812">Transmembrane</keyword>
<dbReference type="InterPro" id="IPR027417">
    <property type="entry name" value="P-loop_NTPase"/>
</dbReference>
<keyword evidence="5" id="KW-1185">Reference proteome</keyword>
<gene>
    <name evidence="4" type="ORF">TSAR_005535</name>
</gene>
<proteinExistence type="inferred from homology"/>
<keyword evidence="2" id="KW-1133">Transmembrane helix</keyword>
<evidence type="ECO:0000313" key="5">
    <source>
        <dbReference type="Proteomes" id="UP000215335"/>
    </source>
</evidence>
<dbReference type="OrthoDB" id="19623at2759"/>
<evidence type="ECO:0000256" key="1">
    <source>
        <dbReference type="ARBA" id="ARBA00006235"/>
    </source>
</evidence>
<dbReference type="PANTHER" id="PTHR10760:SF2">
    <property type="entry name" value="LD13476P-RELATED"/>
    <property type="match status" value="1"/>
</dbReference>
<dbReference type="EMBL" id="NNAY01003942">
    <property type="protein sequence ID" value="OXU18616.1"/>
    <property type="molecule type" value="Genomic_DNA"/>
</dbReference>
<dbReference type="AlphaFoldDB" id="A0A232EJT7"/>
<dbReference type="GO" id="GO:0005524">
    <property type="term" value="F:ATP binding"/>
    <property type="evidence" value="ECO:0007669"/>
    <property type="project" value="InterPro"/>
</dbReference>
<comment type="similarity">
    <text evidence="1">Belongs to the ClpA/ClpB family. Torsin subfamily.</text>
</comment>
<name>A0A232EJT7_9HYME</name>
<organism evidence="4 5">
    <name type="scientific">Trichomalopsis sarcophagae</name>
    <dbReference type="NCBI Taxonomy" id="543379"/>
    <lineage>
        <taxon>Eukaryota</taxon>
        <taxon>Metazoa</taxon>
        <taxon>Ecdysozoa</taxon>
        <taxon>Arthropoda</taxon>
        <taxon>Hexapoda</taxon>
        <taxon>Insecta</taxon>
        <taxon>Pterygota</taxon>
        <taxon>Neoptera</taxon>
        <taxon>Endopterygota</taxon>
        <taxon>Hymenoptera</taxon>
        <taxon>Apocrita</taxon>
        <taxon>Proctotrupomorpha</taxon>
        <taxon>Chalcidoidea</taxon>
        <taxon>Pteromalidae</taxon>
        <taxon>Pteromalinae</taxon>
        <taxon>Trichomalopsis</taxon>
    </lineage>
</organism>
<dbReference type="GO" id="GO:0071218">
    <property type="term" value="P:cellular response to misfolded protein"/>
    <property type="evidence" value="ECO:0007669"/>
    <property type="project" value="TreeGrafter"/>
</dbReference>
<evidence type="ECO:0000259" key="3">
    <source>
        <dbReference type="Pfam" id="PF21376"/>
    </source>
</evidence>